<dbReference type="PANTHER" id="PTHR37984:SF15">
    <property type="entry name" value="INTEGRASE CATALYTIC DOMAIN-CONTAINING PROTEIN"/>
    <property type="match status" value="1"/>
</dbReference>
<keyword evidence="1" id="KW-0472">Membrane</keyword>
<evidence type="ECO:0000256" key="1">
    <source>
        <dbReference type="SAM" id="Phobius"/>
    </source>
</evidence>
<dbReference type="PANTHER" id="PTHR37984">
    <property type="entry name" value="PROTEIN CBG26694"/>
    <property type="match status" value="1"/>
</dbReference>
<dbReference type="InterPro" id="IPR041588">
    <property type="entry name" value="Integrase_H2C2"/>
</dbReference>
<sequence length="245" mass="27742">MCKLVGYDFEIVYHSGKHNLATTALSRVLDILLMALSSQSFQLFDTLHLDNTQNPELLSIQQGLRDDPAAYPGYLYRGGLLFFKGRLVLPTDSSLRLYLLHEFHSSPVGGHSVIAHTFHCLSSNFYWKNIRHDVKVFIASCQICQQMKDHHHHPVGLLQPLPIPEQVFEITMDFVTCLPSSRGKTTIMTVVDRLSKYGHFVTLLLMLLWPIFSNFTVLLSPLSLIVILISYMCSGRNFIASKGHP</sequence>
<evidence type="ECO:0000259" key="2">
    <source>
        <dbReference type="Pfam" id="PF17921"/>
    </source>
</evidence>
<evidence type="ECO:0000313" key="3">
    <source>
        <dbReference type="EMBL" id="JAP38204.1"/>
    </source>
</evidence>
<keyword evidence="1" id="KW-0812">Transmembrane</keyword>
<dbReference type="EMBL" id="GEDG01000177">
    <property type="protein sequence ID" value="JAP38204.1"/>
    <property type="molecule type" value="Transcribed_RNA"/>
</dbReference>
<name>A0A0V0J0A5_SOLCH</name>
<protein>
    <submittedName>
        <fullName evidence="3">Putative ovule protein</fullName>
    </submittedName>
</protein>
<feature type="transmembrane region" description="Helical" evidence="1">
    <location>
        <begin position="218"/>
        <end position="239"/>
    </location>
</feature>
<dbReference type="InterPro" id="IPR050951">
    <property type="entry name" value="Retrovirus_Pol_polyprotein"/>
</dbReference>
<dbReference type="AlphaFoldDB" id="A0A0V0J0A5"/>
<organism evidence="3">
    <name type="scientific">Solanum chacoense</name>
    <name type="common">Chaco potato</name>
    <dbReference type="NCBI Taxonomy" id="4108"/>
    <lineage>
        <taxon>Eukaryota</taxon>
        <taxon>Viridiplantae</taxon>
        <taxon>Streptophyta</taxon>
        <taxon>Embryophyta</taxon>
        <taxon>Tracheophyta</taxon>
        <taxon>Spermatophyta</taxon>
        <taxon>Magnoliopsida</taxon>
        <taxon>eudicotyledons</taxon>
        <taxon>Gunneridae</taxon>
        <taxon>Pentapetalae</taxon>
        <taxon>asterids</taxon>
        <taxon>lamiids</taxon>
        <taxon>Solanales</taxon>
        <taxon>Solanaceae</taxon>
        <taxon>Solanoideae</taxon>
        <taxon>Solaneae</taxon>
        <taxon>Solanum</taxon>
    </lineage>
</organism>
<reference evidence="3" key="1">
    <citation type="submission" date="2015-12" db="EMBL/GenBank/DDBJ databases">
        <title>Gene expression during late stages of embryo sac development: a critical building block for successful pollen-pistil interactions.</title>
        <authorList>
            <person name="Liu Y."/>
            <person name="Joly V."/>
            <person name="Sabar M."/>
            <person name="Matton D.P."/>
        </authorList>
    </citation>
    <scope>NUCLEOTIDE SEQUENCE</scope>
</reference>
<proteinExistence type="predicted"/>
<accession>A0A0V0J0A5</accession>
<keyword evidence="1" id="KW-1133">Transmembrane helix</keyword>
<dbReference type="Pfam" id="PF17921">
    <property type="entry name" value="Integrase_H2C2"/>
    <property type="match status" value="1"/>
</dbReference>
<feature type="domain" description="Integrase zinc-binding" evidence="2">
    <location>
        <begin position="92"/>
        <end position="149"/>
    </location>
</feature>
<dbReference type="Gene3D" id="1.10.340.70">
    <property type="match status" value="1"/>
</dbReference>